<dbReference type="CDD" id="cd00383">
    <property type="entry name" value="trans_reg_C"/>
    <property type="match status" value="1"/>
</dbReference>
<dbReference type="Pfam" id="PF00072">
    <property type="entry name" value="Response_reg"/>
    <property type="match status" value="1"/>
</dbReference>
<dbReference type="Gene3D" id="6.10.250.690">
    <property type="match status" value="1"/>
</dbReference>
<dbReference type="SUPFAM" id="SSF46894">
    <property type="entry name" value="C-terminal effector domain of the bipartite response regulators"/>
    <property type="match status" value="1"/>
</dbReference>
<keyword evidence="2" id="KW-0805">Transcription regulation</keyword>
<dbReference type="PROSITE" id="PS50110">
    <property type="entry name" value="RESPONSE_REGULATORY"/>
    <property type="match status" value="1"/>
</dbReference>
<dbReference type="EMBL" id="PKJE01000001">
    <property type="protein sequence ID" value="PKZ55171.1"/>
    <property type="molecule type" value="Genomic_DNA"/>
</dbReference>
<dbReference type="SMART" id="SM00448">
    <property type="entry name" value="REC"/>
    <property type="match status" value="1"/>
</dbReference>
<proteinExistence type="predicted"/>
<dbReference type="Proteomes" id="UP000234904">
    <property type="component" value="Unassembled WGS sequence"/>
</dbReference>
<evidence type="ECO:0000256" key="3">
    <source>
        <dbReference type="ARBA" id="ARBA00023125"/>
    </source>
</evidence>
<feature type="domain" description="OmpR/PhoB-type" evidence="8">
    <location>
        <begin position="142"/>
        <end position="236"/>
    </location>
</feature>
<dbReference type="Pfam" id="PF00486">
    <property type="entry name" value="Trans_reg_C"/>
    <property type="match status" value="1"/>
</dbReference>
<feature type="domain" description="Response regulatory" evidence="7">
    <location>
        <begin position="13"/>
        <end position="126"/>
    </location>
</feature>
<name>A0ABX4SIV2_9BIFI</name>
<evidence type="ECO:0000256" key="6">
    <source>
        <dbReference type="PROSITE-ProRule" id="PRU01091"/>
    </source>
</evidence>
<dbReference type="SMART" id="SM00862">
    <property type="entry name" value="Trans_reg_C"/>
    <property type="match status" value="1"/>
</dbReference>
<gene>
    <name evidence="9" type="ORF">CYJ70_02175</name>
</gene>
<dbReference type="PANTHER" id="PTHR48111">
    <property type="entry name" value="REGULATOR OF RPOS"/>
    <property type="match status" value="1"/>
</dbReference>
<accession>A0ABX4SIV2</accession>
<evidence type="ECO:0000256" key="2">
    <source>
        <dbReference type="ARBA" id="ARBA00023015"/>
    </source>
</evidence>
<evidence type="ECO:0000313" key="9">
    <source>
        <dbReference type="EMBL" id="PKZ55171.1"/>
    </source>
</evidence>
<organism evidence="9 10">
    <name type="scientific">Gardnerella pickettii</name>
    <dbReference type="NCBI Taxonomy" id="2914924"/>
    <lineage>
        <taxon>Bacteria</taxon>
        <taxon>Bacillati</taxon>
        <taxon>Actinomycetota</taxon>
        <taxon>Actinomycetes</taxon>
        <taxon>Bifidobacteriales</taxon>
        <taxon>Bifidobacteriaceae</taxon>
        <taxon>Gardnerella</taxon>
    </lineage>
</organism>
<keyword evidence="10" id="KW-1185">Reference proteome</keyword>
<evidence type="ECO:0000256" key="4">
    <source>
        <dbReference type="ARBA" id="ARBA00023163"/>
    </source>
</evidence>
<keyword evidence="1 5" id="KW-0597">Phosphoprotein</keyword>
<reference evidence="9 10" key="1">
    <citation type="submission" date="2017-12" db="EMBL/GenBank/DDBJ databases">
        <title>Phylogenetic diversity of female urinary microbiome.</title>
        <authorList>
            <person name="Thomas-White K."/>
            <person name="Wolfe A.J."/>
        </authorList>
    </citation>
    <scope>NUCLEOTIDE SEQUENCE [LARGE SCALE GENOMIC DNA]</scope>
    <source>
        <strain evidence="9 10">UMB0833</strain>
    </source>
</reference>
<evidence type="ECO:0000313" key="10">
    <source>
        <dbReference type="Proteomes" id="UP000234904"/>
    </source>
</evidence>
<dbReference type="InterPro" id="IPR001867">
    <property type="entry name" value="OmpR/PhoB-type_DNA-bd"/>
</dbReference>
<dbReference type="InterPro" id="IPR016032">
    <property type="entry name" value="Sig_transdc_resp-reg_C-effctor"/>
</dbReference>
<evidence type="ECO:0000259" key="8">
    <source>
        <dbReference type="PROSITE" id="PS51755"/>
    </source>
</evidence>
<dbReference type="InterPro" id="IPR011006">
    <property type="entry name" value="CheY-like_superfamily"/>
</dbReference>
<evidence type="ECO:0000259" key="7">
    <source>
        <dbReference type="PROSITE" id="PS50110"/>
    </source>
</evidence>
<dbReference type="InterPro" id="IPR001789">
    <property type="entry name" value="Sig_transdc_resp-reg_receiver"/>
</dbReference>
<keyword evidence="3 6" id="KW-0238">DNA-binding</keyword>
<protein>
    <submittedName>
        <fullName evidence="9">DNA-binding response regulator</fullName>
    </submittedName>
</protein>
<comment type="caution">
    <text evidence="9">The sequence shown here is derived from an EMBL/GenBank/DDBJ whole genome shotgun (WGS) entry which is preliminary data.</text>
</comment>
<evidence type="ECO:0000256" key="5">
    <source>
        <dbReference type="PROSITE-ProRule" id="PRU00169"/>
    </source>
</evidence>
<dbReference type="PROSITE" id="PS51755">
    <property type="entry name" value="OMPR_PHOB"/>
    <property type="match status" value="1"/>
</dbReference>
<dbReference type="InterPro" id="IPR036388">
    <property type="entry name" value="WH-like_DNA-bd_sf"/>
</dbReference>
<feature type="modified residue" description="4-aspartylphosphate" evidence="5">
    <location>
        <position position="62"/>
    </location>
</feature>
<dbReference type="InterPro" id="IPR039420">
    <property type="entry name" value="WalR-like"/>
</dbReference>
<dbReference type="Gene3D" id="3.40.50.2300">
    <property type="match status" value="1"/>
</dbReference>
<keyword evidence="4" id="KW-0804">Transcription</keyword>
<dbReference type="PANTHER" id="PTHR48111:SF4">
    <property type="entry name" value="DNA-BINDING DUAL TRANSCRIPTIONAL REGULATOR OMPR"/>
    <property type="match status" value="1"/>
</dbReference>
<dbReference type="SUPFAM" id="SSF52172">
    <property type="entry name" value="CheY-like"/>
    <property type="match status" value="1"/>
</dbReference>
<feature type="DNA-binding region" description="OmpR/PhoB-type" evidence="6">
    <location>
        <begin position="142"/>
        <end position="236"/>
    </location>
</feature>
<dbReference type="RefSeq" id="WP_004131998.1">
    <property type="nucleotide sequence ID" value="NZ_CP185739.1"/>
</dbReference>
<dbReference type="GO" id="GO:0003677">
    <property type="term" value="F:DNA binding"/>
    <property type="evidence" value="ECO:0007669"/>
    <property type="project" value="UniProtKB-KW"/>
</dbReference>
<sequence length="249" mass="27765">MLDTPLQTSAPRTILVVEDEPDLATAIAQRIAARGWKARVVCDGVSAVKAALSLKPDLIIMDIMLPLMDGIEATRRIVSKCPIPVLMLTARDSEADKLAGLSAGADDYVTKPFSPRELIARCGALLRRVERAAIIAKREQYNTLIKFGNLIIDTKQRLVTIGEKAIHFTPTEFSLLTTFANHPHEVLKRETLLEKVWDWPDASGTRTVDSHVKSLRHKIGSDWIRTIHGVGYAFEPPKEDYEPEFDSQK</sequence>
<evidence type="ECO:0000256" key="1">
    <source>
        <dbReference type="ARBA" id="ARBA00022553"/>
    </source>
</evidence>
<dbReference type="Gene3D" id="1.10.10.10">
    <property type="entry name" value="Winged helix-like DNA-binding domain superfamily/Winged helix DNA-binding domain"/>
    <property type="match status" value="1"/>
</dbReference>